<dbReference type="InterPro" id="IPR007243">
    <property type="entry name" value="Atg6/Beclin"/>
</dbReference>
<dbReference type="GO" id="GO:0030674">
    <property type="term" value="F:protein-macromolecule adaptor activity"/>
    <property type="evidence" value="ECO:0007669"/>
    <property type="project" value="TreeGrafter"/>
</dbReference>
<dbReference type="GO" id="GO:0006995">
    <property type="term" value="P:cellular response to nitrogen starvation"/>
    <property type="evidence" value="ECO:0007669"/>
    <property type="project" value="TreeGrafter"/>
</dbReference>
<dbReference type="EMBL" id="BDSP01000234">
    <property type="protein sequence ID" value="GAX25938.1"/>
    <property type="molecule type" value="Genomic_DNA"/>
</dbReference>
<dbReference type="AlphaFoldDB" id="A0A1Z5KJ08"/>
<feature type="coiled-coil region" evidence="2">
    <location>
        <begin position="18"/>
        <end position="60"/>
    </location>
</feature>
<comment type="caution">
    <text evidence="4">The sequence shown here is derived from an EMBL/GenBank/DDBJ whole genome shotgun (WGS) entry which is preliminary data.</text>
</comment>
<gene>
    <name evidence="4" type="ORF">FisN_6Hu022</name>
</gene>
<feature type="domain" description="Atg6 BARA" evidence="3">
    <location>
        <begin position="178"/>
        <end position="339"/>
    </location>
</feature>
<dbReference type="InParanoid" id="A0A1Z5KJ08"/>
<evidence type="ECO:0000313" key="5">
    <source>
        <dbReference type="Proteomes" id="UP000198406"/>
    </source>
</evidence>
<evidence type="ECO:0000256" key="1">
    <source>
        <dbReference type="ARBA" id="ARBA00005965"/>
    </source>
</evidence>
<reference evidence="4 5" key="1">
    <citation type="journal article" date="2015" name="Plant Cell">
        <title>Oil accumulation by the oleaginous diatom Fistulifera solaris as revealed by the genome and transcriptome.</title>
        <authorList>
            <person name="Tanaka T."/>
            <person name="Maeda Y."/>
            <person name="Veluchamy A."/>
            <person name="Tanaka M."/>
            <person name="Abida H."/>
            <person name="Marechal E."/>
            <person name="Bowler C."/>
            <person name="Muto M."/>
            <person name="Sunaga Y."/>
            <person name="Tanaka M."/>
            <person name="Yoshino T."/>
            <person name="Taniguchi T."/>
            <person name="Fukuda Y."/>
            <person name="Nemoto M."/>
            <person name="Matsumoto M."/>
            <person name="Wong P.S."/>
            <person name="Aburatani S."/>
            <person name="Fujibuchi W."/>
        </authorList>
    </citation>
    <scope>NUCLEOTIDE SEQUENCE [LARGE SCALE GENOMIC DNA]</scope>
    <source>
        <strain evidence="4 5">JPCC DA0580</strain>
    </source>
</reference>
<dbReference type="Pfam" id="PF04111">
    <property type="entry name" value="APG6"/>
    <property type="match status" value="1"/>
</dbReference>
<proteinExistence type="inferred from homology"/>
<name>A0A1Z5KJ08_FISSO</name>
<dbReference type="GO" id="GO:0000423">
    <property type="term" value="P:mitophagy"/>
    <property type="evidence" value="ECO:0007669"/>
    <property type="project" value="TreeGrafter"/>
</dbReference>
<accession>A0A1Z5KJ08</accession>
<dbReference type="InterPro" id="IPR038274">
    <property type="entry name" value="Atg6/Beclin_C_sf"/>
</dbReference>
<dbReference type="GO" id="GO:0034271">
    <property type="term" value="C:phosphatidylinositol 3-kinase complex, class III, type I"/>
    <property type="evidence" value="ECO:0007669"/>
    <property type="project" value="TreeGrafter"/>
</dbReference>
<evidence type="ECO:0000313" key="4">
    <source>
        <dbReference type="EMBL" id="GAX25938.1"/>
    </source>
</evidence>
<sequence length="348" mass="39826">MNMNGESKHPDGTRTSSIDDLLRELEKIQRRRRQVKELRLQLYSEKKQALQEQLNHATLMQEQALLDYRSALYLNQKNRNLWQLAGQWSSWTDCFQISHRGAYGTINGLRLGAEALALQSPSAEEMEVSEELATNNAPNTGKTPAPRLPFSFLLPDTNNNNNNNDNNVASNASSTARPTIKVPWVEINAALGHVALLLVTMQERLQSIDAEFVFRHVIKPQGSTSQIGIRRNSNQVSSWYPLYSDDNSFPFVIMGKRNFQLALQYLVECVVDAAHAIEKYDRTIVLPYPMEQQQHQWTVGGSSVQYNFNSGEQHHHNDAMEWTRTMKYLLTNLKQLMTFRAFHLYGDT</sequence>
<keyword evidence="2" id="KW-0175">Coiled coil</keyword>
<dbReference type="Gene3D" id="1.10.418.40">
    <property type="entry name" value="Autophagy protein 6/Beclin 1"/>
    <property type="match status" value="1"/>
</dbReference>
<comment type="similarity">
    <text evidence="1">Belongs to the beclin family.</text>
</comment>
<dbReference type="InterPro" id="IPR040455">
    <property type="entry name" value="Atg6_BARA"/>
</dbReference>
<organism evidence="4 5">
    <name type="scientific">Fistulifera solaris</name>
    <name type="common">Oleaginous diatom</name>
    <dbReference type="NCBI Taxonomy" id="1519565"/>
    <lineage>
        <taxon>Eukaryota</taxon>
        <taxon>Sar</taxon>
        <taxon>Stramenopiles</taxon>
        <taxon>Ochrophyta</taxon>
        <taxon>Bacillariophyta</taxon>
        <taxon>Bacillariophyceae</taxon>
        <taxon>Bacillariophycidae</taxon>
        <taxon>Naviculales</taxon>
        <taxon>Naviculaceae</taxon>
        <taxon>Fistulifera</taxon>
    </lineage>
</organism>
<dbReference type="OrthoDB" id="20368at2759"/>
<dbReference type="PANTHER" id="PTHR12768">
    <property type="entry name" value="BECLIN 1"/>
    <property type="match status" value="1"/>
</dbReference>
<dbReference type="PANTHER" id="PTHR12768:SF4">
    <property type="entry name" value="BECLIN-1"/>
    <property type="match status" value="1"/>
</dbReference>
<dbReference type="GO" id="GO:0000407">
    <property type="term" value="C:phagophore assembly site"/>
    <property type="evidence" value="ECO:0007669"/>
    <property type="project" value="TreeGrafter"/>
</dbReference>
<dbReference type="GO" id="GO:0000045">
    <property type="term" value="P:autophagosome assembly"/>
    <property type="evidence" value="ECO:0007669"/>
    <property type="project" value="TreeGrafter"/>
</dbReference>
<protein>
    <submittedName>
        <fullName evidence="4">Beclin</fullName>
    </submittedName>
</protein>
<evidence type="ECO:0000259" key="3">
    <source>
        <dbReference type="Pfam" id="PF04111"/>
    </source>
</evidence>
<dbReference type="GO" id="GO:0034272">
    <property type="term" value="C:phosphatidylinositol 3-kinase complex, class III, type II"/>
    <property type="evidence" value="ECO:0007669"/>
    <property type="project" value="TreeGrafter"/>
</dbReference>
<evidence type="ECO:0000256" key="2">
    <source>
        <dbReference type="SAM" id="Coils"/>
    </source>
</evidence>
<dbReference type="GO" id="GO:0043548">
    <property type="term" value="F:phosphatidylinositol 3-kinase binding"/>
    <property type="evidence" value="ECO:0007669"/>
    <property type="project" value="TreeGrafter"/>
</dbReference>
<dbReference type="Proteomes" id="UP000198406">
    <property type="component" value="Unassembled WGS sequence"/>
</dbReference>
<dbReference type="GO" id="GO:0045324">
    <property type="term" value="P:late endosome to vacuole transport"/>
    <property type="evidence" value="ECO:0007669"/>
    <property type="project" value="TreeGrafter"/>
</dbReference>
<keyword evidence="5" id="KW-1185">Reference proteome</keyword>